<keyword evidence="2 5" id="KW-0812">Transmembrane</keyword>
<protein>
    <recommendedName>
        <fullName evidence="6">ABC-2 type transporter transmembrane domain-containing protein</fullName>
    </recommendedName>
</protein>
<feature type="transmembrane region" description="Helical" evidence="5">
    <location>
        <begin position="284"/>
        <end position="306"/>
    </location>
</feature>
<dbReference type="InterPro" id="IPR051328">
    <property type="entry name" value="T7SS_ABC-Transporter"/>
</dbReference>
<dbReference type="AlphaFoldDB" id="A0A0R1LQM0"/>
<accession>A0A0R1LQM0</accession>
<dbReference type="GO" id="GO:0140359">
    <property type="term" value="F:ABC-type transporter activity"/>
    <property type="evidence" value="ECO:0007669"/>
    <property type="project" value="InterPro"/>
</dbReference>
<reference evidence="7 8" key="1">
    <citation type="journal article" date="2015" name="Genome Announc.">
        <title>Expanding the biotechnology potential of lactobacilli through comparative genomics of 213 strains and associated genera.</title>
        <authorList>
            <person name="Sun Z."/>
            <person name="Harris H.M."/>
            <person name="McCann A."/>
            <person name="Guo C."/>
            <person name="Argimon S."/>
            <person name="Zhang W."/>
            <person name="Yang X."/>
            <person name="Jeffery I.B."/>
            <person name="Cooney J.C."/>
            <person name="Kagawa T.F."/>
            <person name="Liu W."/>
            <person name="Song Y."/>
            <person name="Salvetti E."/>
            <person name="Wrobel A."/>
            <person name="Rasinkangas P."/>
            <person name="Parkhill J."/>
            <person name="Rea M.C."/>
            <person name="O'Sullivan O."/>
            <person name="Ritari J."/>
            <person name="Douillard F.P."/>
            <person name="Paul Ross R."/>
            <person name="Yang R."/>
            <person name="Briner A.E."/>
            <person name="Felis G.E."/>
            <person name="de Vos W.M."/>
            <person name="Barrangou R."/>
            <person name="Klaenhammer T.R."/>
            <person name="Caufield P.W."/>
            <person name="Cui Y."/>
            <person name="Zhang H."/>
            <person name="O'Toole P.W."/>
        </authorList>
    </citation>
    <scope>NUCLEOTIDE SEQUENCE [LARGE SCALE GENOMIC DNA]</scope>
    <source>
        <strain evidence="7 8">DSM 19394</strain>
    </source>
</reference>
<evidence type="ECO:0000259" key="6">
    <source>
        <dbReference type="Pfam" id="PF12698"/>
    </source>
</evidence>
<dbReference type="PATRIC" id="fig|1423715.3.peg.530"/>
<dbReference type="Gene3D" id="3.40.1710.10">
    <property type="entry name" value="abc type-2 transporter like domain"/>
    <property type="match status" value="1"/>
</dbReference>
<proteinExistence type="predicted"/>
<gene>
    <name evidence="7" type="ORF">FD25_GL000506</name>
</gene>
<dbReference type="PANTHER" id="PTHR43077:SF5">
    <property type="entry name" value="PHAGE INFECTION PROTEIN"/>
    <property type="match status" value="1"/>
</dbReference>
<feature type="transmembrane region" description="Helical" evidence="5">
    <location>
        <begin position="318"/>
        <end position="342"/>
    </location>
</feature>
<comment type="subcellular location">
    <subcellularLocation>
        <location evidence="1">Membrane</location>
        <topology evidence="1">Multi-pass membrane protein</topology>
    </subcellularLocation>
</comment>
<sequence>MKKWFQHPLAYMAILIAAVCGVLFVGAAVPGFSKLPTGTQNLRVVILDQDRSTASQQVTRHLRDNLPFKVTTTTTSLTHAKHQLNARQVALIIRIKAGFATAVTRGQAPKLTYIENQSNGLLHNMVTKNVTTQVTTQVAQQLTTVKTTQALAKTAGAQLAKQHQTAAQAQAKQLMQAAIAKQPTIAQHPQQLKALQQRVKRQVQAKFQAQLMPQVKKQATAAAQNLTGHVTVTTTKLHHLPSNYQYQFAPMFLNLGAYLGLMLMSLVLSLLFMSARHVLGKWSALLAAQLNGLLGVLIAPLFTVGVLRCLIQFSGTTFWHLLGAQLLFGCATFEFTFALALLAGGLPSMLLQLPLLVSQVLASGAIIPRPALNSFYRWLSEHTPMSQGVYLTFNALYGGGAHGYANALWWLIGLSLVVTAGIVSLGYRSTKPGRLAVLIGFTA</sequence>
<evidence type="ECO:0000256" key="1">
    <source>
        <dbReference type="ARBA" id="ARBA00004141"/>
    </source>
</evidence>
<name>A0A0R1LQM0_9LACO</name>
<evidence type="ECO:0000313" key="8">
    <source>
        <dbReference type="Proteomes" id="UP000051955"/>
    </source>
</evidence>
<dbReference type="Proteomes" id="UP000051955">
    <property type="component" value="Unassembled WGS sequence"/>
</dbReference>
<dbReference type="PANTHER" id="PTHR43077">
    <property type="entry name" value="TRANSPORT PERMEASE YVFS-RELATED"/>
    <property type="match status" value="1"/>
</dbReference>
<dbReference type="RefSeq" id="WP_057803568.1">
    <property type="nucleotide sequence ID" value="NZ_AZDV01000026.1"/>
</dbReference>
<feature type="transmembrane region" description="Helical" evidence="5">
    <location>
        <begin position="251"/>
        <end position="272"/>
    </location>
</feature>
<dbReference type="InterPro" id="IPR013525">
    <property type="entry name" value="ABC2_TM"/>
</dbReference>
<comment type="caution">
    <text evidence="7">The sequence shown here is derived from an EMBL/GenBank/DDBJ whole genome shotgun (WGS) entry which is preliminary data.</text>
</comment>
<evidence type="ECO:0000313" key="7">
    <source>
        <dbReference type="EMBL" id="KRK94538.1"/>
    </source>
</evidence>
<organism evidence="7 8">
    <name type="scientific">Levilactobacillus acidifarinae DSM 19394 = JCM 15949</name>
    <dbReference type="NCBI Taxonomy" id="1423715"/>
    <lineage>
        <taxon>Bacteria</taxon>
        <taxon>Bacillati</taxon>
        <taxon>Bacillota</taxon>
        <taxon>Bacilli</taxon>
        <taxon>Lactobacillales</taxon>
        <taxon>Lactobacillaceae</taxon>
        <taxon>Levilactobacillus</taxon>
    </lineage>
</organism>
<evidence type="ECO:0000256" key="5">
    <source>
        <dbReference type="SAM" id="Phobius"/>
    </source>
</evidence>
<dbReference type="Pfam" id="PF12698">
    <property type="entry name" value="ABC2_membrane_3"/>
    <property type="match status" value="1"/>
</dbReference>
<feature type="transmembrane region" description="Helical" evidence="5">
    <location>
        <begin position="407"/>
        <end position="427"/>
    </location>
</feature>
<evidence type="ECO:0000256" key="2">
    <source>
        <dbReference type="ARBA" id="ARBA00022692"/>
    </source>
</evidence>
<dbReference type="OrthoDB" id="2208410at2"/>
<keyword evidence="4 5" id="KW-0472">Membrane</keyword>
<keyword evidence="3 5" id="KW-1133">Transmembrane helix</keyword>
<keyword evidence="8" id="KW-1185">Reference proteome</keyword>
<evidence type="ECO:0000256" key="4">
    <source>
        <dbReference type="ARBA" id="ARBA00023136"/>
    </source>
</evidence>
<dbReference type="EMBL" id="AZDV01000026">
    <property type="protein sequence ID" value="KRK94538.1"/>
    <property type="molecule type" value="Genomic_DNA"/>
</dbReference>
<dbReference type="STRING" id="1423715.FD25_GL000506"/>
<evidence type="ECO:0000256" key="3">
    <source>
        <dbReference type="ARBA" id="ARBA00022989"/>
    </source>
</evidence>
<dbReference type="GO" id="GO:0016020">
    <property type="term" value="C:membrane"/>
    <property type="evidence" value="ECO:0007669"/>
    <property type="project" value="UniProtKB-SubCell"/>
</dbReference>
<feature type="domain" description="ABC-2 type transporter transmembrane" evidence="6">
    <location>
        <begin position="16"/>
        <end position="420"/>
    </location>
</feature>